<dbReference type="HOGENOM" id="CLU_064910_0_0_4"/>
<dbReference type="AlphaFoldDB" id="T1XJK1"/>
<keyword evidence="5 6" id="KW-0472">Membrane</keyword>
<evidence type="ECO:0000256" key="5">
    <source>
        <dbReference type="ARBA" id="ARBA00023136"/>
    </source>
</evidence>
<comment type="subcellular location">
    <subcellularLocation>
        <location evidence="1">Membrane</location>
        <topology evidence="1">Multi-pass membrane protein</topology>
    </subcellularLocation>
</comment>
<accession>T1XJK1</accession>
<keyword evidence="4 6" id="KW-1133">Transmembrane helix</keyword>
<evidence type="ECO:0000256" key="4">
    <source>
        <dbReference type="ARBA" id="ARBA00022989"/>
    </source>
</evidence>
<evidence type="ECO:0000313" key="7">
    <source>
        <dbReference type="EMBL" id="AGU52731.1"/>
    </source>
</evidence>
<sequence length="287" mass="31667">MKNISRCHTKTLGKPHGRLRSCFQPFFFCRRCRAERSSVLELLTDPQVWIAFATLTALELVLGIDNIIFISILVDKLPAAKREFARRTGLFMAMFMRIGLLLVLAWIVGLVAPFFSVLGKDISGRDLILILGGLFLIWKSTSEVHQSLEGGHEQKSSAVKATFASVILQIMVIDLVFSLDSIITAVGMVDDVRVMIAAVIVSVLLMMLFAGPIGRFVSNHPTIKMLALAFLVVVGVVLVAEGFGHHVPKGYVYFAMAFSLAVEMLNIRLRKKSAKPVELHPPHIPGD</sequence>
<dbReference type="EMBL" id="CP003912">
    <property type="protein sequence ID" value="AGU52731.1"/>
    <property type="molecule type" value="Genomic_DNA"/>
</dbReference>
<comment type="similarity">
    <text evidence="2">Belongs to the TerC family.</text>
</comment>
<evidence type="ECO:0000256" key="2">
    <source>
        <dbReference type="ARBA" id="ARBA00007511"/>
    </source>
</evidence>
<organism evidence="7 8">
    <name type="scientific">Variovorax paradoxus B4</name>
    <dbReference type="NCBI Taxonomy" id="1246301"/>
    <lineage>
        <taxon>Bacteria</taxon>
        <taxon>Pseudomonadati</taxon>
        <taxon>Pseudomonadota</taxon>
        <taxon>Betaproteobacteria</taxon>
        <taxon>Burkholderiales</taxon>
        <taxon>Comamonadaceae</taxon>
        <taxon>Variovorax</taxon>
    </lineage>
</organism>
<dbReference type="KEGG" id="vpd:VAPA_2c01680"/>
<dbReference type="Pfam" id="PF03741">
    <property type="entry name" value="TerC"/>
    <property type="match status" value="1"/>
</dbReference>
<proteinExistence type="inferred from homology"/>
<dbReference type="PANTHER" id="PTHR30238:SF4">
    <property type="entry name" value="SLL1022 PROTEIN"/>
    <property type="match status" value="1"/>
</dbReference>
<feature type="transmembrane region" description="Helical" evidence="6">
    <location>
        <begin position="225"/>
        <end position="244"/>
    </location>
</feature>
<feature type="transmembrane region" description="Helical" evidence="6">
    <location>
        <begin position="48"/>
        <end position="74"/>
    </location>
</feature>
<dbReference type="GO" id="GO:0016020">
    <property type="term" value="C:membrane"/>
    <property type="evidence" value="ECO:0007669"/>
    <property type="project" value="UniProtKB-SubCell"/>
</dbReference>
<evidence type="ECO:0000256" key="1">
    <source>
        <dbReference type="ARBA" id="ARBA00004141"/>
    </source>
</evidence>
<feature type="transmembrane region" description="Helical" evidence="6">
    <location>
        <begin position="192"/>
        <end position="213"/>
    </location>
</feature>
<reference evidence="7 8" key="1">
    <citation type="submission" date="2012-10" db="EMBL/GenBank/DDBJ databases">
        <title>Genome sequence of Variovorax paradoxus B4.</title>
        <authorList>
            <person name="Schuldes J."/>
            <person name="Brandt U."/>
            <person name="Hiessl S."/>
            <person name="Wuebbeler J.H."/>
            <person name="Thuermer A."/>
            <person name="Steinbuechel A."/>
            <person name="Daniel R."/>
        </authorList>
    </citation>
    <scope>NUCLEOTIDE SEQUENCE [LARGE SCALE GENOMIC DNA]</scope>
    <source>
        <strain evidence="7 8">B4</strain>
    </source>
</reference>
<protein>
    <submittedName>
        <fullName evidence="7">Putative integral membrane protein, TerC family</fullName>
    </submittedName>
</protein>
<dbReference type="InterPro" id="IPR005496">
    <property type="entry name" value="Integral_membrane_TerC"/>
</dbReference>
<keyword evidence="3 6" id="KW-0812">Transmembrane</keyword>
<dbReference type="PANTHER" id="PTHR30238">
    <property type="entry name" value="MEMBRANE BOUND PREDICTED REDOX MODULATOR"/>
    <property type="match status" value="1"/>
</dbReference>
<feature type="transmembrane region" description="Helical" evidence="6">
    <location>
        <begin position="95"/>
        <end position="116"/>
    </location>
</feature>
<evidence type="ECO:0000256" key="6">
    <source>
        <dbReference type="SAM" id="Phobius"/>
    </source>
</evidence>
<feature type="transmembrane region" description="Helical" evidence="6">
    <location>
        <begin position="250"/>
        <end position="267"/>
    </location>
</feature>
<name>T1XJK1_VARPD</name>
<evidence type="ECO:0000256" key="3">
    <source>
        <dbReference type="ARBA" id="ARBA00022692"/>
    </source>
</evidence>
<dbReference type="PATRIC" id="fig|1246301.3.peg.5687"/>
<evidence type="ECO:0000313" key="8">
    <source>
        <dbReference type="Proteomes" id="UP000016223"/>
    </source>
</evidence>
<feature type="transmembrane region" description="Helical" evidence="6">
    <location>
        <begin position="161"/>
        <end position="186"/>
    </location>
</feature>
<dbReference type="Proteomes" id="UP000016223">
    <property type="component" value="Chromosome 2"/>
</dbReference>
<gene>
    <name evidence="7" type="ORF">VAPA_2c01680</name>
</gene>